<gene>
    <name evidence="2" type="ORF">CLV43_11442</name>
</gene>
<dbReference type="Proteomes" id="UP000239494">
    <property type="component" value="Unassembled WGS sequence"/>
</dbReference>
<name>A0A2T0SNY1_9PSEU</name>
<evidence type="ECO:0000313" key="3">
    <source>
        <dbReference type="Proteomes" id="UP000239494"/>
    </source>
</evidence>
<sequence length="386" mass="43770">MSEYQYYEFVALDQPLNTKAQAEVRALSTRARITATSFVNEYEWGDFRGDPGRLVERHYDAHLYLANWGTRRLLLRLPRGLLDLDAVEPYLVDEQIEAWTTDTHLVLDLHNHDGTGDWDYEPQGALSAIVGVRNELAAGDHRALYLAWLAGYGTWDRDEEAFDRAEDDEPEPPVPAGLRALTAAQRALADFLRLDDDLLAVAAEASPPLDGTTDVPDRLAAWLTALPGTEKDRLLLRVVQDQAATVRMELLRRFHNGTTPPAATPPRRTVGELLDETARKRAEEQQRKEAERAEEEARRERERTLARERRLDELAQDEQAAWTRVDALIATRKPADYDAAVALLVDLRTLADREDRPDEFARRHAALRLAHKNKPSLIARLARVNL</sequence>
<evidence type="ECO:0000256" key="1">
    <source>
        <dbReference type="SAM" id="Coils"/>
    </source>
</evidence>
<protein>
    <submittedName>
        <fullName evidence="2">Uncharacterized protein</fullName>
    </submittedName>
</protein>
<reference evidence="2 3" key="1">
    <citation type="submission" date="2018-03" db="EMBL/GenBank/DDBJ databases">
        <title>Genomic Encyclopedia of Archaeal and Bacterial Type Strains, Phase II (KMG-II): from individual species to whole genera.</title>
        <authorList>
            <person name="Goeker M."/>
        </authorList>
    </citation>
    <scope>NUCLEOTIDE SEQUENCE [LARGE SCALE GENOMIC DNA]</scope>
    <source>
        <strain evidence="2 3">DSM 44720</strain>
    </source>
</reference>
<proteinExistence type="predicted"/>
<dbReference type="RefSeq" id="WP_106193560.1">
    <property type="nucleotide sequence ID" value="NZ_PVTF01000014.1"/>
</dbReference>
<organism evidence="2 3">
    <name type="scientific">Umezawaea tangerina</name>
    <dbReference type="NCBI Taxonomy" id="84725"/>
    <lineage>
        <taxon>Bacteria</taxon>
        <taxon>Bacillati</taxon>
        <taxon>Actinomycetota</taxon>
        <taxon>Actinomycetes</taxon>
        <taxon>Pseudonocardiales</taxon>
        <taxon>Pseudonocardiaceae</taxon>
        <taxon>Umezawaea</taxon>
    </lineage>
</organism>
<dbReference type="EMBL" id="PVTF01000014">
    <property type="protein sequence ID" value="PRY35124.1"/>
    <property type="molecule type" value="Genomic_DNA"/>
</dbReference>
<dbReference type="AlphaFoldDB" id="A0A2T0SNY1"/>
<keyword evidence="3" id="KW-1185">Reference proteome</keyword>
<dbReference type="OrthoDB" id="9066681at2"/>
<feature type="coiled-coil region" evidence="1">
    <location>
        <begin position="273"/>
        <end position="307"/>
    </location>
</feature>
<keyword evidence="1" id="KW-0175">Coiled coil</keyword>
<comment type="caution">
    <text evidence="2">The sequence shown here is derived from an EMBL/GenBank/DDBJ whole genome shotgun (WGS) entry which is preliminary data.</text>
</comment>
<accession>A0A2T0SNY1</accession>
<evidence type="ECO:0000313" key="2">
    <source>
        <dbReference type="EMBL" id="PRY35124.1"/>
    </source>
</evidence>